<evidence type="ECO:0000256" key="1">
    <source>
        <dbReference type="SAM" id="SignalP"/>
    </source>
</evidence>
<dbReference type="InterPro" id="IPR023614">
    <property type="entry name" value="Porin_dom_sf"/>
</dbReference>
<dbReference type="KEGG" id="psac:PSM36_3279"/>
<keyword evidence="1" id="KW-0732">Signal</keyword>
<proteinExistence type="predicted"/>
<protein>
    <submittedName>
        <fullName evidence="2">Polyphosphate-selective porin O</fullName>
    </submittedName>
</protein>
<dbReference type="Proteomes" id="UP000187464">
    <property type="component" value="Chromosome I"/>
</dbReference>
<organism evidence="2 3">
    <name type="scientific">Proteiniphilum saccharofermentans</name>
    <dbReference type="NCBI Taxonomy" id="1642647"/>
    <lineage>
        <taxon>Bacteria</taxon>
        <taxon>Pseudomonadati</taxon>
        <taxon>Bacteroidota</taxon>
        <taxon>Bacteroidia</taxon>
        <taxon>Bacteroidales</taxon>
        <taxon>Dysgonomonadaceae</taxon>
        <taxon>Proteiniphilum</taxon>
    </lineage>
</organism>
<reference evidence="2 3" key="1">
    <citation type="submission" date="2016-08" db="EMBL/GenBank/DDBJ databases">
        <authorList>
            <person name="Seilhamer J.J."/>
        </authorList>
    </citation>
    <scope>NUCLEOTIDE SEQUENCE [LARGE SCALE GENOMIC DNA]</scope>
    <source>
        <strain evidence="2">M3/6</strain>
    </source>
</reference>
<dbReference type="SUPFAM" id="SSF56935">
    <property type="entry name" value="Porins"/>
    <property type="match status" value="1"/>
</dbReference>
<name>A0A1R3TEL6_9BACT</name>
<feature type="signal peptide" evidence="1">
    <location>
        <begin position="1"/>
        <end position="20"/>
    </location>
</feature>
<feature type="chain" id="PRO_5010210886" evidence="1">
    <location>
        <begin position="21"/>
        <end position="458"/>
    </location>
</feature>
<dbReference type="Gene3D" id="2.40.160.10">
    <property type="entry name" value="Porin"/>
    <property type="match status" value="1"/>
</dbReference>
<dbReference type="STRING" id="1642647.PSM36_3279"/>
<gene>
    <name evidence="2" type="ORF">PSM36_3279</name>
</gene>
<dbReference type="RefSeq" id="WP_076931769.1">
    <property type="nucleotide sequence ID" value="NZ_LT605205.1"/>
</dbReference>
<dbReference type="InterPro" id="IPR010870">
    <property type="entry name" value="Porin_O/P"/>
</dbReference>
<accession>A0A1R3TEL6</accession>
<dbReference type="EMBL" id="LT605205">
    <property type="protein sequence ID" value="SCD22064.1"/>
    <property type="molecule type" value="Genomic_DNA"/>
</dbReference>
<evidence type="ECO:0000313" key="3">
    <source>
        <dbReference type="Proteomes" id="UP000187464"/>
    </source>
</evidence>
<dbReference type="Pfam" id="PF07396">
    <property type="entry name" value="Porin_O_P"/>
    <property type="match status" value="1"/>
</dbReference>
<sequence>MRRKTICLLLVLFVTGSAFAQDGVKYDQYGMEVQSKKIKTEMQDGRLVFESEDSDYKIWLDGRVQADYAGFFGVDDDYDEIGNGASIRRARFAVKAQVTRNWYGEFDIDMADGTAELKDAILRYDGIKNVEIQVGNFKENFSMQRNTSSRYLQFMERPMVTYLAPSRHLGANIKYSIPLIWASAGIFFQEIAGLEEVTNVQDNNKDYGRGTGESYTGKLVLRPLHKYNDMGLHIGGAVSYRTPKSTDAPSDFGGVRYSARNSTSINRKKYVDTDVIKGVDHSLLYTAELAGHYKGLRVETAYIGSTVSLKDDSPMVNKDNKNFGGWYAQAGYLLFGGQQRYDYGGAKYNRVQRGQKWGDLELTARYESIDLNDFDGGVYGGASEAYALGMNFWVNNNVKFMLNYQYNNNDRYANGKGKLLVGHDAAGKPTKDYTKVTESKGKAGIDYSMVSLRCEIVF</sequence>
<evidence type="ECO:0000313" key="2">
    <source>
        <dbReference type="EMBL" id="SCD22064.1"/>
    </source>
</evidence>
<keyword evidence="3" id="KW-1185">Reference proteome</keyword>
<dbReference type="AlphaFoldDB" id="A0A1R3TEL6"/>